<dbReference type="AlphaFoldDB" id="A0A6J6DV71"/>
<dbReference type="EMBL" id="CAEZTD010000082">
    <property type="protein sequence ID" value="CAB4566033.1"/>
    <property type="molecule type" value="Genomic_DNA"/>
</dbReference>
<reference evidence="2" key="1">
    <citation type="submission" date="2020-05" db="EMBL/GenBank/DDBJ databases">
        <authorList>
            <person name="Chiriac C."/>
            <person name="Salcher M."/>
            <person name="Ghai R."/>
            <person name="Kavagutti S V."/>
        </authorList>
    </citation>
    <scope>NUCLEOTIDE SEQUENCE</scope>
</reference>
<feature type="transmembrane region" description="Helical" evidence="1">
    <location>
        <begin position="70"/>
        <end position="93"/>
    </location>
</feature>
<gene>
    <name evidence="2" type="ORF">UFOPK1591_01035</name>
</gene>
<keyword evidence="1" id="KW-1133">Transmembrane helix</keyword>
<proteinExistence type="predicted"/>
<organism evidence="2">
    <name type="scientific">freshwater metagenome</name>
    <dbReference type="NCBI Taxonomy" id="449393"/>
    <lineage>
        <taxon>unclassified sequences</taxon>
        <taxon>metagenomes</taxon>
        <taxon>ecological metagenomes</taxon>
    </lineage>
</organism>
<feature type="transmembrane region" description="Helical" evidence="1">
    <location>
        <begin position="44"/>
        <end position="63"/>
    </location>
</feature>
<evidence type="ECO:0000256" key="1">
    <source>
        <dbReference type="SAM" id="Phobius"/>
    </source>
</evidence>
<feature type="transmembrane region" description="Helical" evidence="1">
    <location>
        <begin position="99"/>
        <end position="123"/>
    </location>
</feature>
<protein>
    <submittedName>
        <fullName evidence="2">Unannotated protein</fullName>
    </submittedName>
</protein>
<keyword evidence="1" id="KW-0472">Membrane</keyword>
<accession>A0A6J6DV71</accession>
<name>A0A6J6DV71_9ZZZZ</name>
<feature type="transmembrane region" description="Helical" evidence="1">
    <location>
        <begin position="12"/>
        <end position="38"/>
    </location>
</feature>
<sequence>MTNSATPVLRRALVQGILFTFALGALAAIGFGLTQGWIGVTSSFLGAAIAAAFLGMTAGSVLIAQRFDIVGFFAVVMGTWILKFVLFLVAIFLLRDQPWISTFPLFITLIGGVLVSLVTDVAVVAKSRMPYASDVTLPGSTAAPDSTDR</sequence>
<keyword evidence="1" id="KW-0812">Transmembrane</keyword>
<evidence type="ECO:0000313" key="2">
    <source>
        <dbReference type="EMBL" id="CAB4566033.1"/>
    </source>
</evidence>